<dbReference type="EMBL" id="PFLC01000058">
    <property type="protein sequence ID" value="PIY61940.1"/>
    <property type="molecule type" value="Genomic_DNA"/>
</dbReference>
<dbReference type="InterPro" id="IPR051259">
    <property type="entry name" value="rRNA_Methyltransferase"/>
</dbReference>
<comment type="caution">
    <text evidence="4">The sequence shown here is derived from an EMBL/GenBank/DDBJ whole genome shotgun (WGS) entry which is preliminary data.</text>
</comment>
<dbReference type="GO" id="GO:0006396">
    <property type="term" value="P:RNA processing"/>
    <property type="evidence" value="ECO:0007669"/>
    <property type="project" value="InterPro"/>
</dbReference>
<dbReference type="PANTHER" id="PTHR43191:SF2">
    <property type="entry name" value="RRNA METHYLTRANSFERASE 3, MITOCHONDRIAL"/>
    <property type="match status" value="1"/>
</dbReference>
<dbReference type="PANTHER" id="PTHR43191">
    <property type="entry name" value="RRNA METHYLTRANSFERASE 3"/>
    <property type="match status" value="1"/>
</dbReference>
<dbReference type="InterPro" id="IPR029028">
    <property type="entry name" value="Alpha/beta_knot_MTases"/>
</dbReference>
<dbReference type="SUPFAM" id="SSF55315">
    <property type="entry name" value="L30e-like"/>
    <property type="match status" value="1"/>
</dbReference>
<dbReference type="AlphaFoldDB" id="A0A2M7Q8W6"/>
<dbReference type="InterPro" id="IPR029064">
    <property type="entry name" value="Ribosomal_eL30-like_sf"/>
</dbReference>
<organism evidence="4 5">
    <name type="scientific">Candidatus Uhrbacteria bacterium CG_4_10_14_0_8_um_filter_58_22</name>
    <dbReference type="NCBI Taxonomy" id="1975029"/>
    <lineage>
        <taxon>Bacteria</taxon>
        <taxon>Candidatus Uhriibacteriota</taxon>
    </lineage>
</organism>
<dbReference type="CDD" id="cd18095">
    <property type="entry name" value="SpoU-like_rRNA-MTase"/>
    <property type="match status" value="1"/>
</dbReference>
<feature type="domain" description="tRNA/rRNA methyltransferase SpoU type" evidence="3">
    <location>
        <begin position="84"/>
        <end position="217"/>
    </location>
</feature>
<accession>A0A2M7Q8W6</accession>
<gene>
    <name evidence="4" type="ORF">COY93_04315</name>
</gene>
<dbReference type="Gene3D" id="3.40.1280.10">
    <property type="match status" value="1"/>
</dbReference>
<evidence type="ECO:0000256" key="2">
    <source>
        <dbReference type="ARBA" id="ARBA00022679"/>
    </source>
</evidence>
<proteinExistence type="predicted"/>
<protein>
    <recommendedName>
        <fullName evidence="3">tRNA/rRNA methyltransferase SpoU type domain-containing protein</fullName>
    </recommendedName>
</protein>
<reference evidence="5" key="1">
    <citation type="submission" date="2017-09" db="EMBL/GenBank/DDBJ databases">
        <title>Depth-based differentiation of microbial function through sediment-hosted aquifers and enrichment of novel symbionts in the deep terrestrial subsurface.</title>
        <authorList>
            <person name="Probst A.J."/>
            <person name="Ladd B."/>
            <person name="Jarett J.K."/>
            <person name="Geller-Mcgrath D.E."/>
            <person name="Sieber C.M.K."/>
            <person name="Emerson J.B."/>
            <person name="Anantharaman K."/>
            <person name="Thomas B.C."/>
            <person name="Malmstrom R."/>
            <person name="Stieglmeier M."/>
            <person name="Klingl A."/>
            <person name="Woyke T."/>
            <person name="Ryan C.M."/>
            <person name="Banfield J.F."/>
        </authorList>
    </citation>
    <scope>NUCLEOTIDE SEQUENCE [LARGE SCALE GENOMIC DNA]</scope>
</reference>
<evidence type="ECO:0000313" key="5">
    <source>
        <dbReference type="Proteomes" id="UP000230973"/>
    </source>
</evidence>
<sequence>MLTKVQEKLIRSLHRGKSREESGRCLVEGTKVIDTAGSAVEFTFSRDDTPEFDRLVSTETPQGMAAVARTPRWSEDDLDGSSTLVVLDGVQDPGNVGAVLRLCLGFGASLLLIESADVTSPKVIRSSAGAMFSVPWLRLPPEEAIAYLSGTDRQLFRLERRPGCSGPDGLVGPRRIALIAGSEGSGIRLPLAGQGIEIPHDGRLESLNVTHALAIGLFLRHEKES</sequence>
<dbReference type="InterPro" id="IPR001537">
    <property type="entry name" value="SpoU_MeTrfase"/>
</dbReference>
<dbReference type="GO" id="GO:0032259">
    <property type="term" value="P:methylation"/>
    <property type="evidence" value="ECO:0007669"/>
    <property type="project" value="UniProtKB-KW"/>
</dbReference>
<dbReference type="SUPFAM" id="SSF75217">
    <property type="entry name" value="alpha/beta knot"/>
    <property type="match status" value="1"/>
</dbReference>
<evidence type="ECO:0000256" key="1">
    <source>
        <dbReference type="ARBA" id="ARBA00022603"/>
    </source>
</evidence>
<keyword evidence="1" id="KW-0489">Methyltransferase</keyword>
<dbReference type="Pfam" id="PF00588">
    <property type="entry name" value="SpoU_methylase"/>
    <property type="match status" value="1"/>
</dbReference>
<dbReference type="InterPro" id="IPR029026">
    <property type="entry name" value="tRNA_m1G_MTases_N"/>
</dbReference>
<evidence type="ECO:0000313" key="4">
    <source>
        <dbReference type="EMBL" id="PIY61940.1"/>
    </source>
</evidence>
<name>A0A2M7Q8W6_9BACT</name>
<evidence type="ECO:0000259" key="3">
    <source>
        <dbReference type="Pfam" id="PF00588"/>
    </source>
</evidence>
<dbReference type="Proteomes" id="UP000230973">
    <property type="component" value="Unassembled WGS sequence"/>
</dbReference>
<dbReference type="GO" id="GO:0008173">
    <property type="term" value="F:RNA methyltransferase activity"/>
    <property type="evidence" value="ECO:0007669"/>
    <property type="project" value="InterPro"/>
</dbReference>
<keyword evidence="2" id="KW-0808">Transferase</keyword>
<dbReference type="GO" id="GO:0003723">
    <property type="term" value="F:RNA binding"/>
    <property type="evidence" value="ECO:0007669"/>
    <property type="project" value="InterPro"/>
</dbReference>